<reference evidence="9" key="1">
    <citation type="submission" date="2021-01" db="EMBL/GenBank/DDBJ databases">
        <title>Whole genome shotgun sequence of Sinosporangium siamense NBRC 109515.</title>
        <authorList>
            <person name="Komaki H."/>
            <person name="Tamura T."/>
        </authorList>
    </citation>
    <scope>NUCLEOTIDE SEQUENCE</scope>
    <source>
        <strain evidence="9">NBRC 109515</strain>
    </source>
</reference>
<evidence type="ECO:0000256" key="6">
    <source>
        <dbReference type="ARBA" id="ARBA00022842"/>
    </source>
</evidence>
<accession>A0A919V4X1</accession>
<evidence type="ECO:0000256" key="4">
    <source>
        <dbReference type="ARBA" id="ARBA00022723"/>
    </source>
</evidence>
<dbReference type="SUPFAM" id="SSF88723">
    <property type="entry name" value="PIN domain-like"/>
    <property type="match status" value="1"/>
</dbReference>
<evidence type="ECO:0000256" key="2">
    <source>
        <dbReference type="ARBA" id="ARBA00022649"/>
    </source>
</evidence>
<evidence type="ECO:0000313" key="10">
    <source>
        <dbReference type="Proteomes" id="UP000606172"/>
    </source>
</evidence>
<dbReference type="Pfam" id="PF01850">
    <property type="entry name" value="PIN"/>
    <property type="match status" value="1"/>
</dbReference>
<dbReference type="AlphaFoldDB" id="A0A919V4X1"/>
<dbReference type="CDD" id="cd18746">
    <property type="entry name" value="PIN_VapC4-5_FitB-like"/>
    <property type="match status" value="1"/>
</dbReference>
<sequence>MGVGFLLDTNVISEARKRNGSSVVKDWIRTSYGPTLHLSSLTVGEIRCGIELCREKDPAKAATLERWLLTLRRQFGDRIIPVTAAVTEEWGRLNALRTLPAVDGLLAATARAHGWTLVTCNVKDFMGTGVSLLNPFETTSQGSSH</sequence>
<evidence type="ECO:0000259" key="8">
    <source>
        <dbReference type="Pfam" id="PF01850"/>
    </source>
</evidence>
<feature type="domain" description="PIN" evidence="8">
    <location>
        <begin position="6"/>
        <end position="121"/>
    </location>
</feature>
<keyword evidence="5" id="KW-0378">Hydrolase</keyword>
<evidence type="ECO:0000256" key="5">
    <source>
        <dbReference type="ARBA" id="ARBA00022801"/>
    </source>
</evidence>
<comment type="caution">
    <text evidence="9">The sequence shown here is derived from an EMBL/GenBank/DDBJ whole genome shotgun (WGS) entry which is preliminary data.</text>
</comment>
<dbReference type="InterPro" id="IPR050556">
    <property type="entry name" value="Type_II_TA_system_RNase"/>
</dbReference>
<dbReference type="InterPro" id="IPR029060">
    <property type="entry name" value="PIN-like_dom_sf"/>
</dbReference>
<evidence type="ECO:0000256" key="7">
    <source>
        <dbReference type="ARBA" id="ARBA00038093"/>
    </source>
</evidence>
<evidence type="ECO:0000256" key="3">
    <source>
        <dbReference type="ARBA" id="ARBA00022722"/>
    </source>
</evidence>
<keyword evidence="10" id="KW-1185">Reference proteome</keyword>
<evidence type="ECO:0000313" key="9">
    <source>
        <dbReference type="EMBL" id="GII92370.1"/>
    </source>
</evidence>
<keyword evidence="4" id="KW-0479">Metal-binding</keyword>
<comment type="cofactor">
    <cofactor evidence="1">
        <name>Mg(2+)</name>
        <dbReference type="ChEBI" id="CHEBI:18420"/>
    </cofactor>
</comment>
<name>A0A919V4X1_9ACTN</name>
<dbReference type="PANTHER" id="PTHR33653:SF1">
    <property type="entry name" value="RIBONUCLEASE VAPC2"/>
    <property type="match status" value="1"/>
</dbReference>
<evidence type="ECO:0000256" key="1">
    <source>
        <dbReference type="ARBA" id="ARBA00001946"/>
    </source>
</evidence>
<dbReference type="Gene3D" id="3.40.50.1010">
    <property type="entry name" value="5'-nuclease"/>
    <property type="match status" value="1"/>
</dbReference>
<protein>
    <submittedName>
        <fullName evidence="9">Ribonuclease VapC</fullName>
    </submittedName>
</protein>
<dbReference type="GO" id="GO:0046872">
    <property type="term" value="F:metal ion binding"/>
    <property type="evidence" value="ECO:0007669"/>
    <property type="project" value="UniProtKB-KW"/>
</dbReference>
<gene>
    <name evidence="9" type="primary">vapC</name>
    <name evidence="9" type="ORF">Ssi02_26010</name>
</gene>
<dbReference type="Proteomes" id="UP000606172">
    <property type="component" value="Unassembled WGS sequence"/>
</dbReference>
<keyword evidence="2" id="KW-1277">Toxin-antitoxin system</keyword>
<dbReference type="GO" id="GO:0016787">
    <property type="term" value="F:hydrolase activity"/>
    <property type="evidence" value="ECO:0007669"/>
    <property type="project" value="UniProtKB-KW"/>
</dbReference>
<proteinExistence type="inferred from homology"/>
<organism evidence="9 10">
    <name type="scientific">Sinosporangium siamense</name>
    <dbReference type="NCBI Taxonomy" id="1367973"/>
    <lineage>
        <taxon>Bacteria</taxon>
        <taxon>Bacillati</taxon>
        <taxon>Actinomycetota</taxon>
        <taxon>Actinomycetes</taxon>
        <taxon>Streptosporangiales</taxon>
        <taxon>Streptosporangiaceae</taxon>
        <taxon>Sinosporangium</taxon>
    </lineage>
</organism>
<dbReference type="PANTHER" id="PTHR33653">
    <property type="entry name" value="RIBONUCLEASE VAPC2"/>
    <property type="match status" value="1"/>
</dbReference>
<dbReference type="EMBL" id="BOOW01000015">
    <property type="protein sequence ID" value="GII92370.1"/>
    <property type="molecule type" value="Genomic_DNA"/>
</dbReference>
<dbReference type="RefSeq" id="WP_204025148.1">
    <property type="nucleotide sequence ID" value="NZ_BOOW01000015.1"/>
</dbReference>
<keyword evidence="6" id="KW-0460">Magnesium</keyword>
<dbReference type="GO" id="GO:0004518">
    <property type="term" value="F:nuclease activity"/>
    <property type="evidence" value="ECO:0007669"/>
    <property type="project" value="UniProtKB-KW"/>
</dbReference>
<dbReference type="InterPro" id="IPR002716">
    <property type="entry name" value="PIN_dom"/>
</dbReference>
<comment type="similarity">
    <text evidence="7">Belongs to the PINc/VapC protein family.</text>
</comment>
<keyword evidence="3" id="KW-0540">Nuclease</keyword>